<dbReference type="OrthoDB" id="9803702at2"/>
<dbReference type="RefSeq" id="WP_066842484.1">
    <property type="nucleotide sequence ID" value="NZ_CP019602.1"/>
</dbReference>
<dbReference type="GO" id="GO:0016740">
    <property type="term" value="F:transferase activity"/>
    <property type="evidence" value="ECO:0007669"/>
    <property type="project" value="UniProtKB-KW"/>
</dbReference>
<organism evidence="2 3">
    <name type="scientific">Croceicoccus marinus</name>
    <dbReference type="NCBI Taxonomy" id="450378"/>
    <lineage>
        <taxon>Bacteria</taxon>
        <taxon>Pseudomonadati</taxon>
        <taxon>Pseudomonadota</taxon>
        <taxon>Alphaproteobacteria</taxon>
        <taxon>Sphingomonadales</taxon>
        <taxon>Erythrobacteraceae</taxon>
        <taxon>Croceicoccus</taxon>
    </lineage>
</organism>
<dbReference type="Gene3D" id="3.30.565.10">
    <property type="entry name" value="Histidine kinase-like ATPase, C-terminal domain"/>
    <property type="match status" value="1"/>
</dbReference>
<gene>
    <name evidence="2" type="ORF">A9D14_01945</name>
</gene>
<accession>A0A1Z1F8T5</accession>
<sequence length="218" mass="22900">MTADSIHLTSLIASRLCHDLLSPVGGMANGIELLVDETDPKMREQCIDLLAQGARRTATRLRFFRLAFGAAGGFDSQLPAAEIEELVKAQAAEGRDISVEWAVSAAELSKPAAKVLLNYALIGIDALPRGGTLAIAAEERDESYEIAVRAEGTRIAFDKDVGRSLEGEIEMNDLSAHTAPAMLVRLIAQDCGGGVQHALTPDGATGGALVLGAILPRG</sequence>
<dbReference type="STRING" id="450378.GCA_001661675_00387"/>
<dbReference type="InterPro" id="IPR018762">
    <property type="entry name" value="ChpT_C"/>
</dbReference>
<dbReference type="EMBL" id="CP019602">
    <property type="protein sequence ID" value="ARU15164.1"/>
    <property type="molecule type" value="Genomic_DNA"/>
</dbReference>
<dbReference type="Pfam" id="PF10090">
    <property type="entry name" value="HPTransfase"/>
    <property type="match status" value="1"/>
</dbReference>
<proteinExistence type="predicted"/>
<dbReference type="Proteomes" id="UP000195807">
    <property type="component" value="Chromosome"/>
</dbReference>
<evidence type="ECO:0000313" key="3">
    <source>
        <dbReference type="Proteomes" id="UP000195807"/>
    </source>
</evidence>
<dbReference type="AlphaFoldDB" id="A0A1Z1F8T5"/>
<evidence type="ECO:0000259" key="1">
    <source>
        <dbReference type="Pfam" id="PF10090"/>
    </source>
</evidence>
<protein>
    <submittedName>
        <fullName evidence="2">Histidine phosphotransferase</fullName>
    </submittedName>
</protein>
<reference evidence="2 3" key="1">
    <citation type="submission" date="2017-01" db="EMBL/GenBank/DDBJ databases">
        <title>Complete genome sequence of esterase-producing bacterium Croceicoccus marinus E4A9.</title>
        <authorList>
            <person name="Wu Y.-H."/>
            <person name="Cheng H."/>
            <person name="Xu L."/>
            <person name="Huo Y.-Y."/>
            <person name="Wang C.-S."/>
            <person name="Xu X.-W."/>
        </authorList>
    </citation>
    <scope>NUCLEOTIDE SEQUENCE [LARGE SCALE GENOMIC DNA]</scope>
    <source>
        <strain evidence="2 3">E4A9</strain>
    </source>
</reference>
<name>A0A1Z1F8T5_9SPHN</name>
<dbReference type="KEGG" id="cman:A9D14_01945"/>
<feature type="domain" description="Histidine phosphotransferase ChpT C-terminal" evidence="1">
    <location>
        <begin position="81"/>
        <end position="199"/>
    </location>
</feature>
<evidence type="ECO:0000313" key="2">
    <source>
        <dbReference type="EMBL" id="ARU15164.1"/>
    </source>
</evidence>
<keyword evidence="3" id="KW-1185">Reference proteome</keyword>
<dbReference type="Gene3D" id="1.10.287.130">
    <property type="match status" value="1"/>
</dbReference>
<keyword evidence="2" id="KW-0808">Transferase</keyword>
<dbReference type="InterPro" id="IPR036890">
    <property type="entry name" value="HATPase_C_sf"/>
</dbReference>